<dbReference type="EMBL" id="BK032837">
    <property type="protein sequence ID" value="DAF63275.1"/>
    <property type="molecule type" value="Genomic_DNA"/>
</dbReference>
<evidence type="ECO:0000313" key="1">
    <source>
        <dbReference type="EMBL" id="DAF63275.1"/>
    </source>
</evidence>
<accession>A0A8S5TJN0</accession>
<protein>
    <submittedName>
        <fullName evidence="1">Uncharacterized protein</fullName>
    </submittedName>
</protein>
<sequence length="34" mass="3825">MILSSVHFARLFVESYISRAFSAKLPAHSLKSMV</sequence>
<name>A0A8S5TJN0_9CAUD</name>
<reference evidence="1" key="1">
    <citation type="journal article" date="2021" name="Proc. Natl. Acad. Sci. U.S.A.">
        <title>A Catalog of Tens of Thousands of Viruses from Human Metagenomes Reveals Hidden Associations with Chronic Diseases.</title>
        <authorList>
            <person name="Tisza M.J."/>
            <person name="Buck C.B."/>
        </authorList>
    </citation>
    <scope>NUCLEOTIDE SEQUENCE</scope>
    <source>
        <strain evidence="1">CtyM420</strain>
    </source>
</reference>
<proteinExistence type="predicted"/>
<organism evidence="1">
    <name type="scientific">CrAss-like virus sp. ctyM420</name>
    <dbReference type="NCBI Taxonomy" id="2828014"/>
    <lineage>
        <taxon>Viruses</taxon>
        <taxon>Duplodnaviria</taxon>
        <taxon>Heunggongvirae</taxon>
        <taxon>Uroviricota</taxon>
        <taxon>Caudoviricetes</taxon>
        <taxon>Crassvirales</taxon>
    </lineage>
</organism>